<dbReference type="Gene3D" id="3.20.20.80">
    <property type="entry name" value="Glycosidases"/>
    <property type="match status" value="1"/>
</dbReference>
<gene>
    <name evidence="3" type="ORF">SH1V18_24560</name>
</gene>
<name>A0A9W5YC69_9FIRM</name>
<dbReference type="InterPro" id="IPR013780">
    <property type="entry name" value="Glyco_hydro_b"/>
</dbReference>
<dbReference type="PANTHER" id="PTHR42767">
    <property type="entry name" value="ENDO-BETA-1,6-GALACTANASE"/>
    <property type="match status" value="1"/>
</dbReference>
<sequence>MKIKCKRSLVCSILTVSLIISMIIPSTIPTYAATTVNINWNDIKQEIDGFGVSAAAYAGYWKDMPEPERTEILDLLFSNEKGIGLTIFRSEIYGHILSEDGTWNFSSDEAQAWAMKEAKKRGVDKLIGTVWSPPAWMKTNNSIIGGSLKEECFQQYADFLAGYIKGYKELHDLDMYAVSIANEPVFPAKWQSCCWKSSEIRDFLKNNLKPSFERENITSKVIAAEDSNWSDFLVRKALDDTDACSRLDIVGAHQYQGIIRPLSRAKEKGKRVWMTELSDPQKSFLTDMNDGLFWANVIHKFLAKADVNAFLYWLGVYNADKGEGLIRIDLENGTYETSKKLYVLGNYSRFIKPGYVRIGITENPISDVKLSAYKDEETGDFTIVAINESDTNHVINITLSEFNAGKITPYVTNADVNLQKYDDIQLSNGNFTVSLGAGSVTTLVGTQGSEPSPVKQWSMVDKLDDWSKIDSRSDNWTLDNDTCKGNFEQDYSRATRTNSESGYIIYHNNNIKDFLGNIYYRDNSLDEISFFTSPDNVTWTPLDVIHTPSFATSAEWYQTKFSPLDDIIDGTNYLKVEFTGNGNVWNKQLAQINILSNEQPAIITDTYDDWSKVYEKSSNIAFDTTNNDNFEQDESRACRTTSTSEFLTYKLDGEDNHITDFTLKAYYFIDFPCIKFFGSSNNVDWSEISTEHTSPVSTQNKWNRTLYSPIDDITDDTKYLKIEIYGGGPHPWDRQLSELNIYSNGK</sequence>
<organism evidence="3 4">
    <name type="scientific">Vallitalea longa</name>
    <dbReference type="NCBI Taxonomy" id="2936439"/>
    <lineage>
        <taxon>Bacteria</taxon>
        <taxon>Bacillati</taxon>
        <taxon>Bacillota</taxon>
        <taxon>Clostridia</taxon>
        <taxon>Lachnospirales</taxon>
        <taxon>Vallitaleaceae</taxon>
        <taxon>Vallitalea</taxon>
    </lineage>
</organism>
<evidence type="ECO:0000259" key="2">
    <source>
        <dbReference type="Pfam" id="PF02057"/>
    </source>
</evidence>
<dbReference type="SUPFAM" id="SSF51445">
    <property type="entry name" value="(Trans)glycosidases"/>
    <property type="match status" value="1"/>
</dbReference>
<reference evidence="3" key="1">
    <citation type="submission" date="2022-06" db="EMBL/GenBank/DDBJ databases">
        <title>Vallitalea longa sp. nov., an anaerobic bacterium isolated from marine sediment.</title>
        <authorList>
            <person name="Hirano S."/>
            <person name="Terahara T."/>
            <person name="Mori K."/>
            <person name="Hamada M."/>
            <person name="Matsumoto R."/>
            <person name="Kobayashi T."/>
        </authorList>
    </citation>
    <scope>NUCLEOTIDE SEQUENCE</scope>
    <source>
        <strain evidence="3">SH18-1</strain>
    </source>
</reference>
<dbReference type="RefSeq" id="WP_281815772.1">
    <property type="nucleotide sequence ID" value="NZ_BRLB01000006.1"/>
</dbReference>
<comment type="caution">
    <text evidence="3">The sequence shown here is derived from an EMBL/GenBank/DDBJ whole genome shotgun (WGS) entry which is preliminary data.</text>
</comment>
<dbReference type="AlphaFoldDB" id="A0A9W5YC69"/>
<accession>A0A9W5YC69</accession>
<feature type="signal peptide" evidence="1">
    <location>
        <begin position="1"/>
        <end position="32"/>
    </location>
</feature>
<dbReference type="Proteomes" id="UP001144256">
    <property type="component" value="Unassembled WGS sequence"/>
</dbReference>
<proteinExistence type="predicted"/>
<dbReference type="EMBL" id="BRLB01000006">
    <property type="protein sequence ID" value="GKX29976.1"/>
    <property type="molecule type" value="Genomic_DNA"/>
</dbReference>
<dbReference type="InterPro" id="IPR039743">
    <property type="entry name" value="6GAL/EXGAL"/>
</dbReference>
<protein>
    <recommendedName>
        <fullName evidence="2">Glycosyl hydrolase family 59 catalytic domain-containing protein</fullName>
    </recommendedName>
</protein>
<dbReference type="GO" id="GO:0004553">
    <property type="term" value="F:hydrolase activity, hydrolyzing O-glycosyl compounds"/>
    <property type="evidence" value="ECO:0007669"/>
    <property type="project" value="InterPro"/>
</dbReference>
<dbReference type="Pfam" id="PF02057">
    <property type="entry name" value="Glyco_hydro_59"/>
    <property type="match status" value="1"/>
</dbReference>
<dbReference type="InterPro" id="IPR017853">
    <property type="entry name" value="GH"/>
</dbReference>
<dbReference type="SUPFAM" id="SSF51011">
    <property type="entry name" value="Glycosyl hydrolase domain"/>
    <property type="match status" value="1"/>
</dbReference>
<dbReference type="PANTHER" id="PTHR42767:SF1">
    <property type="entry name" value="ENDO-BETA-1,6-GALACTANASE-LIKE DOMAIN-CONTAINING PROTEIN"/>
    <property type="match status" value="1"/>
</dbReference>
<feature type="domain" description="Glycosyl hydrolase family 59 catalytic" evidence="2">
    <location>
        <begin position="48"/>
        <end position="318"/>
    </location>
</feature>
<evidence type="ECO:0000313" key="4">
    <source>
        <dbReference type="Proteomes" id="UP001144256"/>
    </source>
</evidence>
<keyword evidence="4" id="KW-1185">Reference proteome</keyword>
<dbReference type="InterPro" id="IPR049161">
    <property type="entry name" value="GH59_cat"/>
</dbReference>
<feature type="chain" id="PRO_5040990730" description="Glycosyl hydrolase family 59 catalytic domain-containing protein" evidence="1">
    <location>
        <begin position="33"/>
        <end position="746"/>
    </location>
</feature>
<dbReference type="Gene3D" id="2.60.40.1180">
    <property type="entry name" value="Golgi alpha-mannosidase II"/>
    <property type="match status" value="1"/>
</dbReference>
<evidence type="ECO:0000313" key="3">
    <source>
        <dbReference type="EMBL" id="GKX29976.1"/>
    </source>
</evidence>
<evidence type="ECO:0000256" key="1">
    <source>
        <dbReference type="SAM" id="SignalP"/>
    </source>
</evidence>
<keyword evidence="1" id="KW-0732">Signal</keyword>